<organism evidence="1 2">
    <name type="scientific">Curvibacter microcysteis</name>
    <dbReference type="NCBI Taxonomy" id="3026419"/>
    <lineage>
        <taxon>Bacteria</taxon>
        <taxon>Pseudomonadati</taxon>
        <taxon>Pseudomonadota</taxon>
        <taxon>Betaproteobacteria</taxon>
        <taxon>Burkholderiales</taxon>
        <taxon>Comamonadaceae</taxon>
        <taxon>Curvibacter</taxon>
    </lineage>
</organism>
<reference evidence="1 2" key="1">
    <citation type="submission" date="2023-02" db="EMBL/GenBank/DDBJ databases">
        <title>Bacterial whole genome sequence for Curvibacter sp. HBC28.</title>
        <authorList>
            <person name="Le V."/>
            <person name="Ko S.-R."/>
            <person name="Ahn C.-Y."/>
            <person name="Oh H.-M."/>
        </authorList>
    </citation>
    <scope>NUCLEOTIDE SEQUENCE [LARGE SCALE GENOMIC DNA]</scope>
    <source>
        <strain evidence="1 2">HBC28</strain>
    </source>
</reference>
<sequence>MTTDTQIPLRTLFCIGVNQNFFDATQAETKDIWSAFVQMMQGIAALPGVKVLGNLDDDRSMVGPSTSWPWTTYVLADVPDLATVHAACNLFRTIGVGDGTYKLWKYCKVEARVGRELSIPAYAA</sequence>
<evidence type="ECO:0000313" key="1">
    <source>
        <dbReference type="EMBL" id="MDD0813237.1"/>
    </source>
</evidence>
<dbReference type="EMBL" id="JAQSIO010000001">
    <property type="protein sequence ID" value="MDD0813237.1"/>
    <property type="molecule type" value="Genomic_DNA"/>
</dbReference>
<accession>A0ABT5M9I1</accession>
<keyword evidence="2" id="KW-1185">Reference proteome</keyword>
<proteinExistence type="predicted"/>
<dbReference type="RefSeq" id="WP_273924767.1">
    <property type="nucleotide sequence ID" value="NZ_JAQSIO010000001.1"/>
</dbReference>
<name>A0ABT5M9I1_9BURK</name>
<gene>
    <name evidence="1" type="ORF">PSQ39_01200</name>
</gene>
<comment type="caution">
    <text evidence="1">The sequence shown here is derived from an EMBL/GenBank/DDBJ whole genome shotgun (WGS) entry which is preliminary data.</text>
</comment>
<evidence type="ECO:0000313" key="2">
    <source>
        <dbReference type="Proteomes" id="UP001528672"/>
    </source>
</evidence>
<dbReference type="Proteomes" id="UP001528672">
    <property type="component" value="Unassembled WGS sequence"/>
</dbReference>
<protein>
    <submittedName>
        <fullName evidence="1">IacB protein</fullName>
    </submittedName>
</protein>